<comment type="caution">
    <text evidence="1">The sequence shown here is derived from an EMBL/GenBank/DDBJ whole genome shotgun (WGS) entry which is preliminary data.</text>
</comment>
<dbReference type="AlphaFoldDB" id="A0A833SI93"/>
<name>A0A833SI93_PHYIN</name>
<dbReference type="Proteomes" id="UP000704712">
    <property type="component" value="Unassembled WGS sequence"/>
</dbReference>
<evidence type="ECO:0000313" key="3">
    <source>
        <dbReference type="Proteomes" id="UP000602510"/>
    </source>
</evidence>
<accession>A0A833SI93</accession>
<dbReference type="EMBL" id="JAACNO010001551">
    <property type="protein sequence ID" value="KAF4139711.1"/>
    <property type="molecule type" value="Genomic_DNA"/>
</dbReference>
<proteinExistence type="predicted"/>
<evidence type="ECO:0000313" key="2">
    <source>
        <dbReference type="EMBL" id="KAF4139711.1"/>
    </source>
</evidence>
<protein>
    <submittedName>
        <fullName evidence="1">Uncharacterized protein</fullName>
    </submittedName>
</protein>
<organism evidence="1 3">
    <name type="scientific">Phytophthora infestans</name>
    <name type="common">Potato late blight agent</name>
    <name type="synonym">Botrytis infestans</name>
    <dbReference type="NCBI Taxonomy" id="4787"/>
    <lineage>
        <taxon>Eukaryota</taxon>
        <taxon>Sar</taxon>
        <taxon>Stramenopiles</taxon>
        <taxon>Oomycota</taxon>
        <taxon>Peronosporomycetes</taxon>
        <taxon>Peronosporales</taxon>
        <taxon>Peronosporaceae</taxon>
        <taxon>Phytophthora</taxon>
    </lineage>
</organism>
<gene>
    <name evidence="1" type="ORF">GN244_ATG16620</name>
    <name evidence="2" type="ORF">GN958_ATG11196</name>
</gene>
<keyword evidence="3" id="KW-1185">Reference proteome</keyword>
<sequence>MPEFPCCLPAARHTQVPQGGYHNSGNFVLASAAHLQLVARHPLSVMVASRSRPPRSPPRMLHAALLSSAFLPPGFPLLSPIPGFLTLDLIPASPPSSSSSPSSSHAALP</sequence>
<dbReference type="EMBL" id="WSZM01000572">
    <property type="protein sequence ID" value="KAF4031524.1"/>
    <property type="molecule type" value="Genomic_DNA"/>
</dbReference>
<evidence type="ECO:0000313" key="1">
    <source>
        <dbReference type="EMBL" id="KAF4031524.1"/>
    </source>
</evidence>
<reference evidence="1" key="1">
    <citation type="submission" date="2020-04" db="EMBL/GenBank/DDBJ databases">
        <title>Hybrid Assembly of Korean Phytophthora infestans isolates.</title>
        <authorList>
            <person name="Prokchorchik M."/>
            <person name="Lee Y."/>
            <person name="Seo J."/>
            <person name="Cho J.-H."/>
            <person name="Park Y.-E."/>
            <person name="Jang D.-C."/>
            <person name="Im J.-S."/>
            <person name="Choi J.-G."/>
            <person name="Park H.-J."/>
            <person name="Lee G.-B."/>
            <person name="Lee Y.-G."/>
            <person name="Hong S.-Y."/>
            <person name="Cho K."/>
            <person name="Sohn K.H."/>
        </authorList>
    </citation>
    <scope>NUCLEOTIDE SEQUENCE</scope>
    <source>
        <strain evidence="1">KR_1_A1</strain>
        <strain evidence="2">KR_2_A2</strain>
    </source>
</reference>
<dbReference type="Proteomes" id="UP000602510">
    <property type="component" value="Unassembled WGS sequence"/>
</dbReference>